<feature type="transmembrane region" description="Helical" evidence="5">
    <location>
        <begin position="276"/>
        <end position="297"/>
    </location>
</feature>
<evidence type="ECO:0000256" key="2">
    <source>
        <dbReference type="ARBA" id="ARBA00022692"/>
    </source>
</evidence>
<keyword evidence="4 5" id="KW-0472">Membrane</keyword>
<keyword evidence="8" id="KW-1185">Reference proteome</keyword>
<feature type="compositionally biased region" description="Basic and acidic residues" evidence="6">
    <location>
        <begin position="8"/>
        <end position="29"/>
    </location>
</feature>
<evidence type="ECO:0000313" key="7">
    <source>
        <dbReference type="EMBL" id="KAL3817730.1"/>
    </source>
</evidence>
<dbReference type="AlphaFoldDB" id="A0ABD3RZU0"/>
<evidence type="ECO:0000256" key="4">
    <source>
        <dbReference type="ARBA" id="ARBA00023136"/>
    </source>
</evidence>
<organism evidence="7 8">
    <name type="scientific">Cyclostephanos tholiformis</name>
    <dbReference type="NCBI Taxonomy" id="382380"/>
    <lineage>
        <taxon>Eukaryota</taxon>
        <taxon>Sar</taxon>
        <taxon>Stramenopiles</taxon>
        <taxon>Ochrophyta</taxon>
        <taxon>Bacillariophyta</taxon>
        <taxon>Coscinodiscophyceae</taxon>
        <taxon>Thalassiosirophycidae</taxon>
        <taxon>Stephanodiscales</taxon>
        <taxon>Stephanodiscaceae</taxon>
        <taxon>Cyclostephanos</taxon>
    </lineage>
</organism>
<feature type="transmembrane region" description="Helical" evidence="5">
    <location>
        <begin position="245"/>
        <end position="264"/>
    </location>
</feature>
<gene>
    <name evidence="7" type="ORF">ACHAXA_002490</name>
</gene>
<evidence type="ECO:0000256" key="6">
    <source>
        <dbReference type="SAM" id="MobiDB-lite"/>
    </source>
</evidence>
<protein>
    <submittedName>
        <fullName evidence="7">Uncharacterized protein</fullName>
    </submittedName>
</protein>
<dbReference type="InterPro" id="IPR006214">
    <property type="entry name" value="Bax_inhibitor_1-related"/>
</dbReference>
<dbReference type="PANTHER" id="PTHR23291:SF50">
    <property type="entry name" value="PROTEIN LIFEGUARD 4"/>
    <property type="match status" value="1"/>
</dbReference>
<comment type="subcellular location">
    <subcellularLocation>
        <location evidence="1">Membrane</location>
        <topology evidence="1">Multi-pass membrane protein</topology>
    </subcellularLocation>
</comment>
<comment type="caution">
    <text evidence="7">The sequence shown here is derived from an EMBL/GenBank/DDBJ whole genome shotgun (WGS) entry which is preliminary data.</text>
</comment>
<accession>A0ABD3RZU0</accession>
<feature type="transmembrane region" description="Helical" evidence="5">
    <location>
        <begin position="133"/>
        <end position="152"/>
    </location>
</feature>
<feature type="transmembrane region" description="Helical" evidence="5">
    <location>
        <begin position="189"/>
        <end position="209"/>
    </location>
</feature>
<feature type="region of interest" description="Disordered" evidence="6">
    <location>
        <begin position="1"/>
        <end position="31"/>
    </location>
</feature>
<feature type="transmembrane region" description="Helical" evidence="5">
    <location>
        <begin position="100"/>
        <end position="121"/>
    </location>
</feature>
<evidence type="ECO:0000256" key="5">
    <source>
        <dbReference type="RuleBase" id="RU004379"/>
    </source>
</evidence>
<dbReference type="Proteomes" id="UP001530377">
    <property type="component" value="Unassembled WGS sequence"/>
</dbReference>
<dbReference type="PANTHER" id="PTHR23291">
    <property type="entry name" value="BAX INHIBITOR-RELATED"/>
    <property type="match status" value="1"/>
</dbReference>
<sequence>MSMPSSESKLHADPRDIPVAEALPLRDTRSGGPAKAYTIGYKNYHDGDDDNDAESGLLGGLGGKKTTTGTAVVGEFVGEATVLENMGWDPETRRAFIRRVYAILSAQLSLTGFASAFMALHVPTRTYVLTHDWPVSVSIFLSILLIISLMCLKDREPHNMYLLCAFTIVEAFLVGSVTTAYCASGQRGVVLEAVFLTGIIFVGLTVYTYKSKVDFSFLGAALYMGLGALVVWGLLAMVLGVRTGYVYALLGCIVFSGYVLFDTWLIMDKLSPHEHVLAAIMLYLDIINLFLYLLQLLTRSDER</sequence>
<evidence type="ECO:0000256" key="1">
    <source>
        <dbReference type="ARBA" id="ARBA00004141"/>
    </source>
</evidence>
<evidence type="ECO:0000256" key="3">
    <source>
        <dbReference type="ARBA" id="ARBA00022989"/>
    </source>
</evidence>
<feature type="transmembrane region" description="Helical" evidence="5">
    <location>
        <begin position="221"/>
        <end position="239"/>
    </location>
</feature>
<dbReference type="EMBL" id="JALLPB020000094">
    <property type="protein sequence ID" value="KAL3817730.1"/>
    <property type="molecule type" value="Genomic_DNA"/>
</dbReference>
<dbReference type="GO" id="GO:0016020">
    <property type="term" value="C:membrane"/>
    <property type="evidence" value="ECO:0007669"/>
    <property type="project" value="UniProtKB-SubCell"/>
</dbReference>
<comment type="similarity">
    <text evidence="5">Belongs to the BI1 family.</text>
</comment>
<keyword evidence="2 5" id="KW-0812">Transmembrane</keyword>
<name>A0ABD3RZU0_9STRA</name>
<evidence type="ECO:0000313" key="8">
    <source>
        <dbReference type="Proteomes" id="UP001530377"/>
    </source>
</evidence>
<proteinExistence type="inferred from homology"/>
<keyword evidence="3 5" id="KW-1133">Transmembrane helix</keyword>
<reference evidence="7 8" key="1">
    <citation type="submission" date="2024-10" db="EMBL/GenBank/DDBJ databases">
        <title>Updated reference genomes for cyclostephanoid diatoms.</title>
        <authorList>
            <person name="Roberts W.R."/>
            <person name="Alverson A.J."/>
        </authorList>
    </citation>
    <scope>NUCLEOTIDE SEQUENCE [LARGE SCALE GENOMIC DNA]</scope>
    <source>
        <strain evidence="7 8">AJA228-03</strain>
    </source>
</reference>
<dbReference type="Pfam" id="PF01027">
    <property type="entry name" value="Bax1-I"/>
    <property type="match status" value="1"/>
</dbReference>